<protein>
    <recommendedName>
        <fullName evidence="1">F-box domain-containing protein</fullName>
    </recommendedName>
</protein>
<accession>A0A9Q0GCI2</accession>
<dbReference type="CDD" id="cd22157">
    <property type="entry name" value="F-box_AtFBW1-like"/>
    <property type="match status" value="1"/>
</dbReference>
<dbReference type="Pfam" id="PF00646">
    <property type="entry name" value="F-box"/>
    <property type="match status" value="1"/>
</dbReference>
<dbReference type="SUPFAM" id="SSF81383">
    <property type="entry name" value="F-box domain"/>
    <property type="match status" value="1"/>
</dbReference>
<sequence length="442" mass="49535">MVAPIEIIANILSRLPIKDIVRCKMVCKSWRHLITSDLHLSMTQQQQCLLFYPDPTRRKDKPQSRPRRLYDIKNMIDLSSTTSTASASSPSSVVMTLEVGPKLDIRSEAFKGVVVVGSSNGLICSSLDRQETDDHVWVRRLWFRVSNPITGEYIQIESSMKRETHQYPRIEFCYSPSSDEYKIVVWTADSSVVMIHTLGSSNNLWRSINGHIPCLESAAYCKAASLNGALHWVYSVKHRGVHVCAIDIEEEAVRFVIPAPPPLRGDYTFAYVDASELNVSVCRGWLSLFSGRRRHKWDGRGNSGLDIWVMKEYGEASSWTKQHLVLSSSLLGSSPKLYQLISININNTTTTKAAIREGGEGDGKILLVSQRRDGRRGRKRGGKRGGPSILLSYDLQTMKTNEVEVKVWWSSSSLVIPYTPSLLSLGQVFAGKGFPILKSESK</sequence>
<comment type="caution">
    <text evidence="2">The sequence shown here is derived from an EMBL/GenBank/DDBJ whole genome shotgun (WGS) entry which is preliminary data.</text>
</comment>
<dbReference type="AlphaFoldDB" id="A0A9Q0GCI2"/>
<dbReference type="Gene3D" id="1.20.1280.50">
    <property type="match status" value="1"/>
</dbReference>
<keyword evidence="3" id="KW-1185">Reference proteome</keyword>
<dbReference type="InterPro" id="IPR050796">
    <property type="entry name" value="SCF_F-box_component"/>
</dbReference>
<dbReference type="InterPro" id="IPR036047">
    <property type="entry name" value="F-box-like_dom_sf"/>
</dbReference>
<dbReference type="SMART" id="SM00256">
    <property type="entry name" value="FBOX"/>
    <property type="match status" value="1"/>
</dbReference>
<dbReference type="InterPro" id="IPR013187">
    <property type="entry name" value="F-box-assoc_dom_typ3"/>
</dbReference>
<organism evidence="2 3">
    <name type="scientific">Turnera subulata</name>
    <dbReference type="NCBI Taxonomy" id="218843"/>
    <lineage>
        <taxon>Eukaryota</taxon>
        <taxon>Viridiplantae</taxon>
        <taxon>Streptophyta</taxon>
        <taxon>Embryophyta</taxon>
        <taxon>Tracheophyta</taxon>
        <taxon>Spermatophyta</taxon>
        <taxon>Magnoliopsida</taxon>
        <taxon>eudicotyledons</taxon>
        <taxon>Gunneridae</taxon>
        <taxon>Pentapetalae</taxon>
        <taxon>rosids</taxon>
        <taxon>fabids</taxon>
        <taxon>Malpighiales</taxon>
        <taxon>Passifloraceae</taxon>
        <taxon>Turnera</taxon>
    </lineage>
</organism>
<dbReference type="PROSITE" id="PS50181">
    <property type="entry name" value="FBOX"/>
    <property type="match status" value="1"/>
</dbReference>
<gene>
    <name evidence="2" type="ORF">Tsubulata_025765</name>
</gene>
<dbReference type="Proteomes" id="UP001141552">
    <property type="component" value="Unassembled WGS sequence"/>
</dbReference>
<reference evidence="2" key="1">
    <citation type="submission" date="2022-02" db="EMBL/GenBank/DDBJ databases">
        <authorList>
            <person name="Henning P.M."/>
            <person name="McCubbin A.G."/>
            <person name="Shore J.S."/>
        </authorList>
    </citation>
    <scope>NUCLEOTIDE SEQUENCE</scope>
    <source>
        <strain evidence="2">F60SS</strain>
        <tissue evidence="2">Leaves</tissue>
    </source>
</reference>
<proteinExistence type="predicted"/>
<evidence type="ECO:0000313" key="3">
    <source>
        <dbReference type="Proteomes" id="UP001141552"/>
    </source>
</evidence>
<dbReference type="Pfam" id="PF08268">
    <property type="entry name" value="FBA_3"/>
    <property type="match status" value="1"/>
</dbReference>
<dbReference type="OrthoDB" id="610337at2759"/>
<evidence type="ECO:0000313" key="2">
    <source>
        <dbReference type="EMBL" id="KAJ4845916.1"/>
    </source>
</evidence>
<dbReference type="PANTHER" id="PTHR31672">
    <property type="entry name" value="BNACNNG10540D PROTEIN"/>
    <property type="match status" value="1"/>
</dbReference>
<reference evidence="2" key="2">
    <citation type="journal article" date="2023" name="Plants (Basel)">
        <title>Annotation of the Turnera subulata (Passifloraceae) Draft Genome Reveals the S-Locus Evolved after the Divergence of Turneroideae from Passifloroideae in a Stepwise Manner.</title>
        <authorList>
            <person name="Henning P.M."/>
            <person name="Roalson E.H."/>
            <person name="Mir W."/>
            <person name="McCubbin A.G."/>
            <person name="Shore J.S."/>
        </authorList>
    </citation>
    <scope>NUCLEOTIDE SEQUENCE</scope>
    <source>
        <strain evidence="2">F60SS</strain>
    </source>
</reference>
<dbReference type="EMBL" id="JAKUCV010001538">
    <property type="protein sequence ID" value="KAJ4845916.1"/>
    <property type="molecule type" value="Genomic_DNA"/>
</dbReference>
<evidence type="ECO:0000259" key="1">
    <source>
        <dbReference type="PROSITE" id="PS50181"/>
    </source>
</evidence>
<feature type="domain" description="F-box" evidence="1">
    <location>
        <begin position="1"/>
        <end position="43"/>
    </location>
</feature>
<dbReference type="PANTHER" id="PTHR31672:SF13">
    <property type="entry name" value="F-BOX PROTEIN CPR30-LIKE"/>
    <property type="match status" value="1"/>
</dbReference>
<name>A0A9Q0GCI2_9ROSI</name>
<dbReference type="InterPro" id="IPR001810">
    <property type="entry name" value="F-box_dom"/>
</dbReference>